<dbReference type="InterPro" id="IPR052548">
    <property type="entry name" value="Type_VII_TA_antitoxin"/>
</dbReference>
<dbReference type="Pfam" id="PF18765">
    <property type="entry name" value="Polbeta"/>
    <property type="match status" value="1"/>
</dbReference>
<dbReference type="SUPFAM" id="SSF81301">
    <property type="entry name" value="Nucleotidyltransferase"/>
    <property type="match status" value="1"/>
</dbReference>
<evidence type="ECO:0000313" key="2">
    <source>
        <dbReference type="EMBL" id="PWR71397.1"/>
    </source>
</evidence>
<dbReference type="RefSeq" id="WP_109969015.1">
    <property type="nucleotide sequence ID" value="NZ_CP176093.1"/>
</dbReference>
<dbReference type="OrthoDB" id="9287at2157"/>
<dbReference type="Proteomes" id="UP000245657">
    <property type="component" value="Unassembled WGS sequence"/>
</dbReference>
<organism evidence="2 3">
    <name type="scientific">Methanospirillum lacunae</name>
    <dbReference type="NCBI Taxonomy" id="668570"/>
    <lineage>
        <taxon>Archaea</taxon>
        <taxon>Methanobacteriati</taxon>
        <taxon>Methanobacteriota</taxon>
        <taxon>Stenosarchaea group</taxon>
        <taxon>Methanomicrobia</taxon>
        <taxon>Methanomicrobiales</taxon>
        <taxon>Methanospirillaceae</taxon>
        <taxon>Methanospirillum</taxon>
    </lineage>
</organism>
<dbReference type="PANTHER" id="PTHR33933">
    <property type="entry name" value="NUCLEOTIDYLTRANSFERASE"/>
    <property type="match status" value="1"/>
</dbReference>
<dbReference type="AlphaFoldDB" id="A0A2V2N5B0"/>
<keyword evidence="3" id="KW-1185">Reference proteome</keyword>
<evidence type="ECO:0000313" key="3">
    <source>
        <dbReference type="Proteomes" id="UP000245657"/>
    </source>
</evidence>
<evidence type="ECO:0000259" key="1">
    <source>
        <dbReference type="Pfam" id="PF18765"/>
    </source>
</evidence>
<reference evidence="2 3" key="1">
    <citation type="submission" date="2018-05" db="EMBL/GenBank/DDBJ databases">
        <title>Draft genome of Methanospirillum lacunae Ki8-1.</title>
        <authorList>
            <person name="Dueholm M.S."/>
            <person name="Nielsen P.H."/>
            <person name="Bakmann L.F."/>
            <person name="Otzen D.E."/>
        </authorList>
    </citation>
    <scope>NUCLEOTIDE SEQUENCE [LARGE SCALE GENOMIC DNA]</scope>
    <source>
        <strain evidence="2 3">Ki8-1</strain>
    </source>
</reference>
<accession>A0A2V2N5B0</accession>
<dbReference type="GO" id="GO:0016740">
    <property type="term" value="F:transferase activity"/>
    <property type="evidence" value="ECO:0007669"/>
    <property type="project" value="UniProtKB-KW"/>
</dbReference>
<dbReference type="GeneID" id="97546974"/>
<feature type="domain" description="Polymerase beta nucleotidyltransferase" evidence="1">
    <location>
        <begin position="26"/>
        <end position="86"/>
    </location>
</feature>
<keyword evidence="2" id="KW-0808">Transferase</keyword>
<dbReference type="InterPro" id="IPR041633">
    <property type="entry name" value="Polbeta"/>
</dbReference>
<sequence>MSEFAAIVKKKEDVTIHDLTGIIREEFSKKNIPIDQLYLFGSRARGNARPDSDYDFLVVTATQIERLIQRRIISEIRRRLIFDFDIDADILVIPKDLIPISLEDKGRISYYAIRDGIAV</sequence>
<dbReference type="CDD" id="cd05403">
    <property type="entry name" value="NT_KNTase_like"/>
    <property type="match status" value="1"/>
</dbReference>
<dbReference type="EMBL" id="QGMY01000008">
    <property type="protein sequence ID" value="PWR71397.1"/>
    <property type="molecule type" value="Genomic_DNA"/>
</dbReference>
<gene>
    <name evidence="2" type="ORF">DK846_11060</name>
</gene>
<dbReference type="PANTHER" id="PTHR33933:SF3">
    <property type="entry name" value="PROTEIN ADENYLYLTRANSFERASE MJ0604-RELATED"/>
    <property type="match status" value="1"/>
</dbReference>
<proteinExistence type="predicted"/>
<comment type="caution">
    <text evidence="2">The sequence shown here is derived from an EMBL/GenBank/DDBJ whole genome shotgun (WGS) entry which is preliminary data.</text>
</comment>
<dbReference type="InterPro" id="IPR043519">
    <property type="entry name" value="NT_sf"/>
</dbReference>
<dbReference type="Gene3D" id="3.30.460.10">
    <property type="entry name" value="Beta Polymerase, domain 2"/>
    <property type="match status" value="1"/>
</dbReference>
<name>A0A2V2N5B0_9EURY</name>
<protein>
    <submittedName>
        <fullName evidence="2">Nucleotidyltransferase domain-containing protein</fullName>
    </submittedName>
</protein>